<dbReference type="SUPFAM" id="SSF82771">
    <property type="entry name" value="GIY-YIG endonuclease"/>
    <property type="match status" value="1"/>
</dbReference>
<dbReference type="AlphaFoldDB" id="A0A2U3PQ67"/>
<feature type="domain" description="GIY-YIG" evidence="1">
    <location>
        <begin position="17"/>
        <end position="95"/>
    </location>
</feature>
<evidence type="ECO:0000313" key="2">
    <source>
        <dbReference type="EMBL" id="SPP91272.1"/>
    </source>
</evidence>
<name>A0A2U3PQ67_9BRAD</name>
<evidence type="ECO:0000259" key="1">
    <source>
        <dbReference type="PROSITE" id="PS50164"/>
    </source>
</evidence>
<protein>
    <recommendedName>
        <fullName evidence="1">GIY-YIG domain-containing protein</fullName>
    </recommendedName>
</protein>
<dbReference type="KEGG" id="bvz:BRAD3257_0095"/>
<dbReference type="PROSITE" id="PS50164">
    <property type="entry name" value="GIY_YIG"/>
    <property type="match status" value="1"/>
</dbReference>
<proteinExistence type="predicted"/>
<reference evidence="2 3" key="1">
    <citation type="submission" date="2018-03" db="EMBL/GenBank/DDBJ databases">
        <authorList>
            <person name="Gully D."/>
        </authorList>
    </citation>
    <scope>NUCLEOTIDE SEQUENCE [LARGE SCALE GENOMIC DNA]</scope>
    <source>
        <strain evidence="2">ORS3257</strain>
    </source>
</reference>
<dbReference type="Gene3D" id="3.40.1440.10">
    <property type="entry name" value="GIY-YIG endonuclease"/>
    <property type="match status" value="1"/>
</dbReference>
<sequence>MQDKSGCKLSSTTEECALKYVYILESLNSLHFHVGITDDLRARLTKHNAGEVPHTSKYGPWRLKTYIAFSNEKQAIAFEKHLKSAPGRAFAKKRL</sequence>
<organism evidence="2 3">
    <name type="scientific">Bradyrhizobium vignae</name>
    <dbReference type="NCBI Taxonomy" id="1549949"/>
    <lineage>
        <taxon>Bacteria</taxon>
        <taxon>Pseudomonadati</taxon>
        <taxon>Pseudomonadota</taxon>
        <taxon>Alphaproteobacteria</taxon>
        <taxon>Hyphomicrobiales</taxon>
        <taxon>Nitrobacteraceae</taxon>
        <taxon>Bradyrhizobium</taxon>
    </lineage>
</organism>
<dbReference type="Pfam" id="PF01541">
    <property type="entry name" value="GIY-YIG"/>
    <property type="match status" value="1"/>
</dbReference>
<gene>
    <name evidence="2" type="ORF">BRAD3257_0095</name>
</gene>
<dbReference type="InterPro" id="IPR035901">
    <property type="entry name" value="GIY-YIG_endonuc_sf"/>
</dbReference>
<accession>A0A2U3PQ67</accession>
<dbReference type="CDD" id="cd10449">
    <property type="entry name" value="GIY-YIG_SLX1_like"/>
    <property type="match status" value="1"/>
</dbReference>
<dbReference type="EMBL" id="LS398110">
    <property type="protein sequence ID" value="SPP91272.1"/>
    <property type="molecule type" value="Genomic_DNA"/>
</dbReference>
<dbReference type="Proteomes" id="UP000246085">
    <property type="component" value="Chromosome BRAD3257"/>
</dbReference>
<evidence type="ECO:0000313" key="3">
    <source>
        <dbReference type="Proteomes" id="UP000246085"/>
    </source>
</evidence>
<dbReference type="InterPro" id="IPR000305">
    <property type="entry name" value="GIY-YIG_endonuc"/>
</dbReference>